<dbReference type="Pfam" id="PF08615">
    <property type="entry name" value="RNase_H2_suC"/>
    <property type="match status" value="1"/>
</dbReference>
<dbReference type="InterPro" id="IPR013924">
    <property type="entry name" value="RNase_H2_suC"/>
</dbReference>
<reference evidence="1 2" key="1">
    <citation type="submission" date="2017-11" db="EMBL/GenBank/DDBJ databases">
        <authorList>
            <person name="Kracher B."/>
        </authorList>
    </citation>
    <scope>NUCLEOTIDE SEQUENCE [LARGE SCALE GENOMIC DNA]</scope>
    <source>
        <strain evidence="1 2">RACE1</strain>
    </source>
</reference>
<protein>
    <recommendedName>
        <fullName evidence="3">RNA exonuclease 4</fullName>
    </recommendedName>
</protein>
<evidence type="ECO:0000313" key="2">
    <source>
        <dbReference type="Proteomes" id="UP000275772"/>
    </source>
</evidence>
<dbReference type="EMBL" id="UNSH01000067">
    <property type="protein sequence ID" value="SZF04798.1"/>
    <property type="molecule type" value="Genomic_DNA"/>
</dbReference>
<gene>
    <name evidence="1" type="ORF">BLGHR1_15597</name>
</gene>
<evidence type="ECO:0000313" key="1">
    <source>
        <dbReference type="EMBL" id="SZF04798.1"/>
    </source>
</evidence>
<dbReference type="Proteomes" id="UP000275772">
    <property type="component" value="Unassembled WGS sequence"/>
</dbReference>
<dbReference type="VEuPathDB" id="FungiDB:BLGHR1_15597"/>
<dbReference type="CDD" id="cd09271">
    <property type="entry name" value="RNase_H2-C"/>
    <property type="match status" value="1"/>
</dbReference>
<dbReference type="GO" id="GO:0032299">
    <property type="term" value="C:ribonuclease H2 complex"/>
    <property type="evidence" value="ECO:0007669"/>
    <property type="project" value="InterPro"/>
</dbReference>
<dbReference type="AlphaFoldDB" id="A0A383UYY1"/>
<evidence type="ECO:0008006" key="3">
    <source>
        <dbReference type="Google" id="ProtNLM"/>
    </source>
</evidence>
<dbReference type="Gene3D" id="2.40.128.680">
    <property type="match status" value="1"/>
</dbReference>
<sequence>MLFLRKAKGHEGKCTPNVLPCRINFSGPVGVSKRHWHPVERSDGNSVVYFRGKKLYGKRINIPKNYRGVVLSKSDQDLPEKMPPIEKIEEEADHSMSTQYLEETQEFEDIVVWGHETLPHESSDPYLRGINDWISLAKLIHEHESEDHVSGNEETR</sequence>
<dbReference type="PANTHER" id="PTHR47204:SF1">
    <property type="entry name" value="RIBONUCLEASE H2 SUBUNIT C"/>
    <property type="match status" value="1"/>
</dbReference>
<organism evidence="1 2">
    <name type="scientific">Blumeria hordei</name>
    <name type="common">Barley powdery mildew</name>
    <name type="synonym">Blumeria graminis f. sp. hordei</name>
    <dbReference type="NCBI Taxonomy" id="2867405"/>
    <lineage>
        <taxon>Eukaryota</taxon>
        <taxon>Fungi</taxon>
        <taxon>Dikarya</taxon>
        <taxon>Ascomycota</taxon>
        <taxon>Pezizomycotina</taxon>
        <taxon>Leotiomycetes</taxon>
        <taxon>Erysiphales</taxon>
        <taxon>Erysiphaceae</taxon>
        <taxon>Blumeria</taxon>
    </lineage>
</organism>
<proteinExistence type="predicted"/>
<dbReference type="PANTHER" id="PTHR47204">
    <property type="entry name" value="OS02G0168900 PROTEIN"/>
    <property type="match status" value="1"/>
</dbReference>
<accession>A0A383UYY1</accession>
<dbReference type="GO" id="GO:0006401">
    <property type="term" value="P:RNA catabolic process"/>
    <property type="evidence" value="ECO:0007669"/>
    <property type="project" value="InterPro"/>
</dbReference>
<name>A0A383UYY1_BLUHO</name>